<evidence type="ECO:0000313" key="5">
    <source>
        <dbReference type="EMBL" id="SLM11349.1"/>
    </source>
</evidence>
<dbReference type="SUPFAM" id="SSF52255">
    <property type="entry name" value="N5-CAIR mutase (phosphoribosylaminoimidazole carboxylase, PurE)"/>
    <property type="match status" value="1"/>
</dbReference>
<evidence type="ECO:0000256" key="1">
    <source>
        <dbReference type="ARBA" id="ARBA00022755"/>
    </source>
</evidence>
<proteinExistence type="inferred from homology"/>
<accession>A0A3P3XGV8</accession>
<dbReference type="PIRSF" id="PIRSF001338">
    <property type="entry name" value="AIR_carboxylase"/>
    <property type="match status" value="1"/>
</dbReference>
<protein>
    <recommendedName>
        <fullName evidence="2">N5-carboxyaminoimidazole ribonucleotide mutase</fullName>
        <shortName evidence="2">N5-CAIR mutase</shortName>
        <ecNumber evidence="2">5.4.99.18</ecNumber>
    </recommendedName>
</protein>
<dbReference type="GO" id="GO:0006189">
    <property type="term" value="P:'de novo' IMP biosynthetic process"/>
    <property type="evidence" value="ECO:0007669"/>
    <property type="project" value="UniProtKB-UniPathway"/>
</dbReference>
<evidence type="ECO:0000256" key="3">
    <source>
        <dbReference type="PIRSR" id="PIRSR001338-1"/>
    </source>
</evidence>
<dbReference type="UniPathway" id="UPA00074">
    <property type="reaction ID" value="UER00943"/>
</dbReference>
<comment type="function">
    <text evidence="2">Catalyzes the conversion of N5-carboxyaminoimidazole ribonucleotide (N5-CAIR) to 4-carboxy-5-aminoimidazole ribonucleotide (CAIR).</text>
</comment>
<dbReference type="Pfam" id="PF00731">
    <property type="entry name" value="AIRC"/>
    <property type="match status" value="1"/>
</dbReference>
<dbReference type="InterPro" id="IPR024694">
    <property type="entry name" value="PurE_prokaryotes"/>
</dbReference>
<dbReference type="PANTHER" id="PTHR23046:SF2">
    <property type="entry name" value="PHOSPHORIBOSYLAMINOIMIDAZOLE CARBOXYLASE"/>
    <property type="match status" value="1"/>
</dbReference>
<comment type="similarity">
    <text evidence="2">Belongs to the AIR carboxylase family.</text>
</comment>
<sequence>MEAEMVQGRVVILAGSPADMAHVDAIQRALGSFGIMSLVRIASAHKTPCRLLDMIGRYEAEEIPTVYITVAGRSNALSGLVDAATPYPVIACPPPSEQWAMVDIWSSLRMPSGVAPALILDPANAALFVAKLFALENTELRGRIASFQKQNADRLIEEDEKVLKAGRAE</sequence>
<dbReference type="Gene3D" id="3.40.50.1970">
    <property type="match status" value="1"/>
</dbReference>
<feature type="domain" description="PurE" evidence="4">
    <location>
        <begin position="8"/>
        <end position="155"/>
    </location>
</feature>
<reference evidence="5" key="1">
    <citation type="submission" date="2017-02" db="EMBL/GenBank/DDBJ databases">
        <authorList>
            <person name="Regsiter A."/>
            <person name="William W."/>
        </authorList>
    </citation>
    <scope>NUCLEOTIDE SEQUENCE</scope>
    <source>
        <strain evidence="5">Bib</strain>
    </source>
</reference>
<dbReference type="EMBL" id="FWDM01000011">
    <property type="protein sequence ID" value="SLM11349.1"/>
    <property type="molecule type" value="Genomic_DNA"/>
</dbReference>
<comment type="pathway">
    <text evidence="2">Purine metabolism; IMP biosynthesis via de novo pathway; 5-amino-1-(5-phospho-D-ribosyl)imidazole-4-carboxylate from 5-amino-1-(5-phospho-D-ribosyl)imidazole (N5-CAIR route): step 2/2.</text>
</comment>
<dbReference type="GO" id="GO:0034023">
    <property type="term" value="F:5-(carboxyamino)imidazole ribonucleotide mutase activity"/>
    <property type="evidence" value="ECO:0007669"/>
    <property type="project" value="UniProtKB-EC"/>
</dbReference>
<name>A0A3P3XGV8_9SPIR</name>
<keyword evidence="1 2" id="KW-0658">Purine biosynthesis</keyword>
<evidence type="ECO:0000256" key="2">
    <source>
        <dbReference type="PIRNR" id="PIRNR001338"/>
    </source>
</evidence>
<dbReference type="SMART" id="SM01001">
    <property type="entry name" value="AIRC"/>
    <property type="match status" value="1"/>
</dbReference>
<dbReference type="PANTHER" id="PTHR23046">
    <property type="entry name" value="PHOSPHORIBOSYLAMINOIMIDAZOLE CARBOXYLASE CATALYTIC SUBUNIT"/>
    <property type="match status" value="1"/>
</dbReference>
<dbReference type="EC" id="5.4.99.18" evidence="2"/>
<organism evidence="5">
    <name type="scientific">uncultured spirochete</name>
    <dbReference type="NCBI Taxonomy" id="156406"/>
    <lineage>
        <taxon>Bacteria</taxon>
        <taxon>Pseudomonadati</taxon>
        <taxon>Spirochaetota</taxon>
        <taxon>Spirochaetia</taxon>
        <taxon>Spirochaetales</taxon>
        <taxon>environmental samples</taxon>
    </lineage>
</organism>
<gene>
    <name evidence="5" type="primary">purE</name>
    <name evidence="5" type="ORF">SPIROBIBN47_190049</name>
</gene>
<feature type="binding site" evidence="3">
    <location>
        <position position="19"/>
    </location>
    <ligand>
        <name>substrate</name>
    </ligand>
</feature>
<dbReference type="AlphaFoldDB" id="A0A3P3XGV8"/>
<feature type="binding site" evidence="3">
    <location>
        <position position="16"/>
    </location>
    <ligand>
        <name>substrate</name>
    </ligand>
</feature>
<evidence type="ECO:0000259" key="4">
    <source>
        <dbReference type="SMART" id="SM01001"/>
    </source>
</evidence>
<keyword evidence="2 5" id="KW-0413">Isomerase</keyword>
<comment type="catalytic activity">
    <reaction evidence="2">
        <text>5-carboxyamino-1-(5-phospho-D-ribosyl)imidazole + H(+) = 5-amino-1-(5-phospho-D-ribosyl)imidazole-4-carboxylate</text>
        <dbReference type="Rhea" id="RHEA:13193"/>
        <dbReference type="ChEBI" id="CHEBI:15378"/>
        <dbReference type="ChEBI" id="CHEBI:58730"/>
        <dbReference type="ChEBI" id="CHEBI:77657"/>
        <dbReference type="EC" id="5.4.99.18"/>
    </reaction>
</comment>
<feature type="binding site" evidence="3">
    <location>
        <position position="46"/>
    </location>
    <ligand>
        <name>substrate</name>
    </ligand>
</feature>
<dbReference type="InterPro" id="IPR000031">
    <property type="entry name" value="PurE_dom"/>
</dbReference>